<keyword evidence="2 9" id="KW-0716">Sensory transduction</keyword>
<evidence type="ECO:0000256" key="4">
    <source>
        <dbReference type="ARBA" id="ARBA00022725"/>
    </source>
</evidence>
<dbReference type="GO" id="GO:0005549">
    <property type="term" value="F:odorant binding"/>
    <property type="evidence" value="ECO:0007669"/>
    <property type="project" value="InterPro"/>
</dbReference>
<keyword evidence="8 9" id="KW-0807">Transducer</keyword>
<evidence type="ECO:0000256" key="8">
    <source>
        <dbReference type="ARBA" id="ARBA00023224"/>
    </source>
</evidence>
<dbReference type="Pfam" id="PF02949">
    <property type="entry name" value="7tm_6"/>
    <property type="match status" value="1"/>
</dbReference>
<dbReference type="OrthoDB" id="7634903at2759"/>
<keyword evidence="7 9" id="KW-0675">Receptor</keyword>
<dbReference type="GO" id="GO:0005886">
    <property type="term" value="C:plasma membrane"/>
    <property type="evidence" value="ECO:0007669"/>
    <property type="project" value="UniProtKB-SubCell"/>
</dbReference>
<dbReference type="GO" id="GO:0004984">
    <property type="term" value="F:olfactory receptor activity"/>
    <property type="evidence" value="ECO:0007669"/>
    <property type="project" value="InterPro"/>
</dbReference>
<organism evidence="10">
    <name type="scientific">Ooceraea biroi</name>
    <name type="common">Clonal raider ant</name>
    <name type="synonym">Cerapachys biroi</name>
    <dbReference type="NCBI Taxonomy" id="2015173"/>
    <lineage>
        <taxon>Eukaryota</taxon>
        <taxon>Metazoa</taxon>
        <taxon>Ecdysozoa</taxon>
        <taxon>Arthropoda</taxon>
        <taxon>Hexapoda</taxon>
        <taxon>Insecta</taxon>
        <taxon>Pterygota</taxon>
        <taxon>Neoptera</taxon>
        <taxon>Endopterygota</taxon>
        <taxon>Hymenoptera</taxon>
        <taxon>Apocrita</taxon>
        <taxon>Aculeata</taxon>
        <taxon>Formicoidea</taxon>
        <taxon>Formicidae</taxon>
        <taxon>Dorylinae</taxon>
        <taxon>Ooceraea</taxon>
    </lineage>
</organism>
<sequence>MDITKFSSYKDFVWAVELNRFGLELIGLWPKTNELAKERFWSDFRVGFIFIMVTFVSGIPLVCALIRVWGDMILMIDNLQITLPLLVVSFKLIIMRWKRTVLLSMVKMMAEDWMTSKLDAERNVMIKHARVARLIVICGYVLMVLAFSILIILPCFGLHIRHLTNLTDRGKPLPLQTYYFYDTDKSPQFQVTYFLQAIAIFLTAVTYTSVDAFLGVTIFHICGQLENFRHRLTNLISYKDFNSALAKNIVAHLRLIRFADSIENMFALMLFGLVVYFGIVFCLYGFLLLTSITNKEVNDASFSRTLFVSVGVTTLLTHTFLYCGAGELVTEQCEAVYRAMCDLEWYKLESKRARNLILLMIRVNEPFRITAGKVVPLTMTTFCSLLKTSAGYISFLLARRD</sequence>
<keyword evidence="4 9" id="KW-0552">Olfaction</keyword>
<accession>A0A3L8DKL7</accession>
<feature type="transmembrane region" description="Helical" evidence="9">
    <location>
        <begin position="134"/>
        <end position="160"/>
    </location>
</feature>
<evidence type="ECO:0000256" key="9">
    <source>
        <dbReference type="RuleBase" id="RU351113"/>
    </source>
</evidence>
<comment type="subcellular location">
    <subcellularLocation>
        <location evidence="9">Cell membrane</location>
        <topology evidence="9">Multi-pass membrane protein</topology>
    </subcellularLocation>
    <subcellularLocation>
        <location evidence="1">Membrane</location>
        <topology evidence="1">Multi-pass membrane protein</topology>
    </subcellularLocation>
</comment>
<evidence type="ECO:0000313" key="10">
    <source>
        <dbReference type="EMBL" id="RLU20733.1"/>
    </source>
</evidence>
<dbReference type="Proteomes" id="UP000279307">
    <property type="component" value="Chromosome 7"/>
</dbReference>
<evidence type="ECO:0000256" key="3">
    <source>
        <dbReference type="ARBA" id="ARBA00022692"/>
    </source>
</evidence>
<feature type="transmembrane region" description="Helical" evidence="9">
    <location>
        <begin position="193"/>
        <end position="222"/>
    </location>
</feature>
<dbReference type="GO" id="GO:0007165">
    <property type="term" value="P:signal transduction"/>
    <property type="evidence" value="ECO:0007669"/>
    <property type="project" value="UniProtKB-KW"/>
</dbReference>
<reference evidence="10" key="1">
    <citation type="journal article" date="2018" name="Genome Res.">
        <title>The genomic architecture and molecular evolution of ant odorant receptors.</title>
        <authorList>
            <person name="McKenzie S.K."/>
            <person name="Kronauer D.J.C."/>
        </authorList>
    </citation>
    <scope>NUCLEOTIDE SEQUENCE [LARGE SCALE GENOMIC DNA]</scope>
    <source>
        <strain evidence="10">Clonal line C1</strain>
    </source>
</reference>
<proteinExistence type="inferred from homology"/>
<evidence type="ECO:0000256" key="1">
    <source>
        <dbReference type="ARBA" id="ARBA00004141"/>
    </source>
</evidence>
<keyword evidence="3 9" id="KW-0812">Transmembrane</keyword>
<feature type="transmembrane region" description="Helical" evidence="9">
    <location>
        <begin position="81"/>
        <end position="97"/>
    </location>
</feature>
<dbReference type="PANTHER" id="PTHR21137">
    <property type="entry name" value="ODORANT RECEPTOR"/>
    <property type="match status" value="1"/>
</dbReference>
<evidence type="ECO:0000256" key="6">
    <source>
        <dbReference type="ARBA" id="ARBA00023136"/>
    </source>
</evidence>
<comment type="caution">
    <text evidence="9">Lacks conserved residue(s) required for the propagation of feature annotation.</text>
</comment>
<dbReference type="AlphaFoldDB" id="A0A3L8DKL7"/>
<name>A0A3L8DKL7_OOCBI</name>
<dbReference type="InterPro" id="IPR004117">
    <property type="entry name" value="7tm6_olfct_rcpt"/>
</dbReference>
<keyword evidence="5 9" id="KW-1133">Transmembrane helix</keyword>
<protein>
    <recommendedName>
        <fullName evidence="9">Odorant receptor</fullName>
    </recommendedName>
</protein>
<dbReference type="PANTHER" id="PTHR21137:SF42">
    <property type="entry name" value="ODORANT RECEPTOR 83A"/>
    <property type="match status" value="1"/>
</dbReference>
<comment type="similarity">
    <text evidence="9">Belongs to the insect chemoreceptor superfamily. Heteromeric odorant receptor channel (TC 1.A.69) family.</text>
</comment>
<comment type="caution">
    <text evidence="10">The sequence shown here is derived from an EMBL/GenBank/DDBJ whole genome shotgun (WGS) entry which is preliminary data.</text>
</comment>
<evidence type="ECO:0000256" key="7">
    <source>
        <dbReference type="ARBA" id="ARBA00023170"/>
    </source>
</evidence>
<reference evidence="10" key="2">
    <citation type="submission" date="2018-07" db="EMBL/GenBank/DDBJ databases">
        <authorList>
            <person name="Mckenzie S.K."/>
            <person name="Kronauer D.J.C."/>
        </authorList>
    </citation>
    <scope>NUCLEOTIDE SEQUENCE</scope>
    <source>
        <strain evidence="10">Clonal line C1</strain>
    </source>
</reference>
<feature type="transmembrane region" description="Helical" evidence="9">
    <location>
        <begin position="266"/>
        <end position="289"/>
    </location>
</feature>
<evidence type="ECO:0000256" key="2">
    <source>
        <dbReference type="ARBA" id="ARBA00022606"/>
    </source>
</evidence>
<gene>
    <name evidence="10" type="ORF">DMN91_007346</name>
</gene>
<feature type="transmembrane region" description="Helical" evidence="9">
    <location>
        <begin position="46"/>
        <end position="69"/>
    </location>
</feature>
<evidence type="ECO:0000256" key="5">
    <source>
        <dbReference type="ARBA" id="ARBA00022989"/>
    </source>
</evidence>
<keyword evidence="6 9" id="KW-0472">Membrane</keyword>
<dbReference type="EMBL" id="QOIP01000007">
    <property type="protein sequence ID" value="RLU20733.1"/>
    <property type="molecule type" value="Genomic_DNA"/>
</dbReference>